<gene>
    <name evidence="2" type="ORF">C6I21_13015</name>
</gene>
<dbReference type="EMBL" id="PVNS01000012">
    <property type="protein sequence ID" value="PRO64825.1"/>
    <property type="molecule type" value="Genomic_DNA"/>
</dbReference>
<dbReference type="PANTHER" id="PTHR38342">
    <property type="entry name" value="SLR5037 PROTEIN"/>
    <property type="match status" value="1"/>
</dbReference>
<sequence length="130" mass="14496">MFHFTVTSPYTLDQTVDRAAEAFQEESFGVLWNFDVKGKLDEKGVGLDEGFRVLEVCSPKVAKDALSATKEAGYFLPCKVVAYEEENEVKIGMPRPTVLMKQTGNKEAEKLAEDVEERMSRALEAAVKSE</sequence>
<comment type="caution">
    <text evidence="2">The sequence shown here is derived from an EMBL/GenBank/DDBJ whole genome shotgun (WGS) entry which is preliminary data.</text>
</comment>
<proteinExistence type="predicted"/>
<dbReference type="InterPro" id="IPR016796">
    <property type="entry name" value="UCP021774"/>
</dbReference>
<dbReference type="PIRSF" id="PIRSF021774">
    <property type="entry name" value="UCP021774"/>
    <property type="match status" value="1"/>
</dbReference>
<evidence type="ECO:0000259" key="1">
    <source>
        <dbReference type="Pfam" id="PF03625"/>
    </source>
</evidence>
<dbReference type="PANTHER" id="PTHR38342:SF1">
    <property type="entry name" value="SLR5037 PROTEIN"/>
    <property type="match status" value="1"/>
</dbReference>
<dbReference type="Gene3D" id="3.30.310.70">
    <property type="entry name" value="TT1751-like domain"/>
    <property type="match status" value="1"/>
</dbReference>
<dbReference type="InterPro" id="IPR005180">
    <property type="entry name" value="DUF302"/>
</dbReference>
<dbReference type="Proteomes" id="UP000243650">
    <property type="component" value="Unassembled WGS sequence"/>
</dbReference>
<dbReference type="RefSeq" id="WP_105959920.1">
    <property type="nucleotide sequence ID" value="NZ_PVNS01000012.1"/>
</dbReference>
<dbReference type="InterPro" id="IPR035923">
    <property type="entry name" value="TT1751-like_sf"/>
</dbReference>
<accession>A0A2P6MET5</accession>
<dbReference type="CDD" id="cd14797">
    <property type="entry name" value="DUF302"/>
    <property type="match status" value="1"/>
</dbReference>
<keyword evidence="3" id="KW-1185">Reference proteome</keyword>
<protein>
    <recommendedName>
        <fullName evidence="1">DUF302 domain-containing protein</fullName>
    </recommendedName>
</protein>
<name>A0A2P6MET5_ALKUR</name>
<evidence type="ECO:0000313" key="3">
    <source>
        <dbReference type="Proteomes" id="UP000243650"/>
    </source>
</evidence>
<evidence type="ECO:0000313" key="2">
    <source>
        <dbReference type="EMBL" id="PRO64825.1"/>
    </source>
</evidence>
<dbReference type="AlphaFoldDB" id="A0A2P6MET5"/>
<organism evidence="2 3">
    <name type="scientific">Alkalicoccus urumqiensis</name>
    <name type="common">Bacillus urumqiensis</name>
    <dbReference type="NCBI Taxonomy" id="1548213"/>
    <lineage>
        <taxon>Bacteria</taxon>
        <taxon>Bacillati</taxon>
        <taxon>Bacillota</taxon>
        <taxon>Bacilli</taxon>
        <taxon>Bacillales</taxon>
        <taxon>Bacillaceae</taxon>
        <taxon>Alkalicoccus</taxon>
    </lineage>
</organism>
<feature type="domain" description="DUF302" evidence="1">
    <location>
        <begin position="34"/>
        <end position="96"/>
    </location>
</feature>
<dbReference type="SUPFAM" id="SSF103247">
    <property type="entry name" value="TT1751-like"/>
    <property type="match status" value="1"/>
</dbReference>
<dbReference type="Pfam" id="PF03625">
    <property type="entry name" value="DUF302"/>
    <property type="match status" value="1"/>
</dbReference>
<reference evidence="2 3" key="1">
    <citation type="submission" date="2018-03" db="EMBL/GenBank/DDBJ databases">
        <title>Bacillus urumqiensis sp. nov., a moderately haloalkaliphilic bacterium isolated from a salt lake.</title>
        <authorList>
            <person name="Zhao B."/>
            <person name="Liao Z."/>
        </authorList>
    </citation>
    <scope>NUCLEOTIDE SEQUENCE [LARGE SCALE GENOMIC DNA]</scope>
    <source>
        <strain evidence="2 3">BZ-SZ-XJ18</strain>
    </source>
</reference>
<dbReference type="OrthoDB" id="9791067at2"/>